<evidence type="ECO:0000313" key="2">
    <source>
        <dbReference type="EMBL" id="NYZ64243.1"/>
    </source>
</evidence>
<dbReference type="EMBL" id="JACCJZ010000020">
    <property type="protein sequence ID" value="NYZ64243.1"/>
    <property type="molecule type" value="Genomic_DNA"/>
</dbReference>
<evidence type="ECO:0000256" key="1">
    <source>
        <dbReference type="SAM" id="MobiDB-lite"/>
    </source>
</evidence>
<dbReference type="SUPFAM" id="SSF48452">
    <property type="entry name" value="TPR-like"/>
    <property type="match status" value="1"/>
</dbReference>
<dbReference type="Proteomes" id="UP000589896">
    <property type="component" value="Unassembled WGS sequence"/>
</dbReference>
<dbReference type="Gene3D" id="1.25.40.10">
    <property type="entry name" value="Tetratricopeptide repeat domain"/>
    <property type="match status" value="1"/>
</dbReference>
<dbReference type="PANTHER" id="PTHR44809:SF1">
    <property type="entry name" value="PROTEIN O-MANNOSYL-TRANSFERASE TMTC1"/>
    <property type="match status" value="1"/>
</dbReference>
<dbReference type="PROSITE" id="PS51257">
    <property type="entry name" value="PROKAR_LIPOPROTEIN"/>
    <property type="match status" value="1"/>
</dbReference>
<sequence length="264" mass="28180">MHWREAAAVWMAVAALAGCKPTGKSNLRVDPPSYTTRGTPEARRTDEARQQLALATRELGTGNDAAAERFARQALKADATVADANTILAMVAERRGRREQAGAFYRAAAEHAPDRGAYLNNYGAWLCTGGRAAESLAYFDGAMRDPRYGDPAGALANAGACALDAGQPGRAEADLRAALAIDPESPVALDAMARLLHQQERHFEARAFSQRHLAVAPASAAALQLAARIEQGLGDTTSAERYLQRLRTDFPSSSPLQPREATSP</sequence>
<dbReference type="InterPro" id="IPR011990">
    <property type="entry name" value="TPR-like_helical_dom_sf"/>
</dbReference>
<dbReference type="InterPro" id="IPR052943">
    <property type="entry name" value="TMTC_O-mannosyl-trnsfr"/>
</dbReference>
<proteinExistence type="predicted"/>
<dbReference type="RefSeq" id="WP_180546438.1">
    <property type="nucleotide sequence ID" value="NZ_JACCJZ010000020.1"/>
</dbReference>
<feature type="region of interest" description="Disordered" evidence="1">
    <location>
        <begin position="245"/>
        <end position="264"/>
    </location>
</feature>
<name>A0A7Z0QT12_9GAMM</name>
<reference evidence="2 3" key="1">
    <citation type="submission" date="2020-07" db="EMBL/GenBank/DDBJ databases">
        <title>isolation of Luteimonas sp. SJ-16.</title>
        <authorList>
            <person name="Huang X.-X."/>
            <person name="Xu L."/>
            <person name="Sun J.-Q."/>
        </authorList>
    </citation>
    <scope>NUCLEOTIDE SEQUENCE [LARGE SCALE GENOMIC DNA]</scope>
    <source>
        <strain evidence="2 3">SJ-16</strain>
    </source>
</reference>
<dbReference type="PANTHER" id="PTHR44809">
    <property type="match status" value="1"/>
</dbReference>
<accession>A0A7Z0QT12</accession>
<comment type="caution">
    <text evidence="2">The sequence shown here is derived from an EMBL/GenBank/DDBJ whole genome shotgun (WGS) entry which is preliminary data.</text>
</comment>
<dbReference type="AlphaFoldDB" id="A0A7Z0QT12"/>
<organism evidence="2 3">
    <name type="scientific">Luteimonas deserti</name>
    <dbReference type="NCBI Taxonomy" id="2752306"/>
    <lineage>
        <taxon>Bacteria</taxon>
        <taxon>Pseudomonadati</taxon>
        <taxon>Pseudomonadota</taxon>
        <taxon>Gammaproteobacteria</taxon>
        <taxon>Lysobacterales</taxon>
        <taxon>Lysobacteraceae</taxon>
        <taxon>Luteimonas</taxon>
    </lineage>
</organism>
<feature type="compositionally biased region" description="Polar residues" evidence="1">
    <location>
        <begin position="250"/>
        <end position="264"/>
    </location>
</feature>
<keyword evidence="3" id="KW-1185">Reference proteome</keyword>
<dbReference type="SMART" id="SM00028">
    <property type="entry name" value="TPR"/>
    <property type="match status" value="3"/>
</dbReference>
<gene>
    <name evidence="2" type="primary">pilW</name>
    <name evidence="2" type="ORF">H0E82_16005</name>
</gene>
<dbReference type="NCBIfam" id="TIGR02521">
    <property type="entry name" value="type_IV_pilW"/>
    <property type="match status" value="1"/>
</dbReference>
<evidence type="ECO:0000313" key="3">
    <source>
        <dbReference type="Proteomes" id="UP000589896"/>
    </source>
</evidence>
<dbReference type="InterPro" id="IPR013360">
    <property type="entry name" value="Pilus_4_PilW"/>
</dbReference>
<dbReference type="Pfam" id="PF14559">
    <property type="entry name" value="TPR_19"/>
    <property type="match status" value="1"/>
</dbReference>
<dbReference type="InterPro" id="IPR019734">
    <property type="entry name" value="TPR_rpt"/>
</dbReference>
<protein>
    <submittedName>
        <fullName evidence="2">Type IV pilus biogenesis/stability protein PilW</fullName>
    </submittedName>
</protein>